<dbReference type="Pfam" id="PF00753">
    <property type="entry name" value="Lactamase_B"/>
    <property type="match status" value="1"/>
</dbReference>
<dbReference type="PATRIC" id="fig|935700.4.peg.2041"/>
<evidence type="ECO:0000313" key="6">
    <source>
        <dbReference type="EMBL" id="KIT16222.1"/>
    </source>
</evidence>
<dbReference type="InterPro" id="IPR036866">
    <property type="entry name" value="RibonucZ/Hydroxyglut_hydro"/>
</dbReference>
<keyword evidence="2" id="KW-0479">Metal-binding</keyword>
<dbReference type="Proteomes" id="UP000032232">
    <property type="component" value="Unassembled WGS sequence"/>
</dbReference>
<evidence type="ECO:0000256" key="3">
    <source>
        <dbReference type="ARBA" id="ARBA00022801"/>
    </source>
</evidence>
<evidence type="ECO:0000259" key="5">
    <source>
        <dbReference type="SMART" id="SM00849"/>
    </source>
</evidence>
<proteinExistence type="inferred from homology"/>
<keyword evidence="7" id="KW-1185">Reference proteome</keyword>
<gene>
    <name evidence="6" type="primary">aiiA_1</name>
    <name evidence="6" type="ORF">jaqu_19740</name>
</gene>
<dbReference type="SUPFAM" id="SSF56281">
    <property type="entry name" value="Metallo-hydrolase/oxidoreductase"/>
    <property type="match status" value="1"/>
</dbReference>
<organism evidence="6 7">
    <name type="scientific">Jannaschia aquimarina</name>
    <dbReference type="NCBI Taxonomy" id="935700"/>
    <lineage>
        <taxon>Bacteria</taxon>
        <taxon>Pseudomonadati</taxon>
        <taxon>Pseudomonadota</taxon>
        <taxon>Alphaproteobacteria</taxon>
        <taxon>Rhodobacterales</taxon>
        <taxon>Roseobacteraceae</taxon>
        <taxon>Jannaschia</taxon>
    </lineage>
</organism>
<evidence type="ECO:0000256" key="1">
    <source>
        <dbReference type="ARBA" id="ARBA00007749"/>
    </source>
</evidence>
<dbReference type="GO" id="GO:0102007">
    <property type="term" value="F:acyl-L-homoserine-lactone lactonohydrolase activity"/>
    <property type="evidence" value="ECO:0007669"/>
    <property type="project" value="UniProtKB-EC"/>
</dbReference>
<reference evidence="6 7" key="1">
    <citation type="submission" date="2015-02" db="EMBL/GenBank/DDBJ databases">
        <title>Genome Sequence of Jannaschia aquimarina DSM28248, a member of the Roseobacter clade.</title>
        <authorList>
            <person name="Voget S."/>
            <person name="Daniel R."/>
        </authorList>
    </citation>
    <scope>NUCLEOTIDE SEQUENCE [LARGE SCALE GENOMIC DNA]</scope>
    <source>
        <strain evidence="6 7">GSW-M26</strain>
    </source>
</reference>
<keyword evidence="3 6" id="KW-0378">Hydrolase</keyword>
<dbReference type="EMBL" id="JYFE01000037">
    <property type="protein sequence ID" value="KIT16222.1"/>
    <property type="molecule type" value="Genomic_DNA"/>
</dbReference>
<dbReference type="InterPro" id="IPR051013">
    <property type="entry name" value="MBL_superfamily_lactonases"/>
</dbReference>
<dbReference type="EC" id="3.1.1.81" evidence="6"/>
<dbReference type="GO" id="GO:0046872">
    <property type="term" value="F:metal ion binding"/>
    <property type="evidence" value="ECO:0007669"/>
    <property type="project" value="UniProtKB-KW"/>
</dbReference>
<dbReference type="PANTHER" id="PTHR42978">
    <property type="entry name" value="QUORUM-QUENCHING LACTONASE YTNP-RELATED-RELATED"/>
    <property type="match status" value="1"/>
</dbReference>
<evidence type="ECO:0000313" key="7">
    <source>
        <dbReference type="Proteomes" id="UP000032232"/>
    </source>
</evidence>
<dbReference type="STRING" id="935700.jaqu_19740"/>
<comment type="caution">
    <text evidence="6">The sequence shown here is derived from an EMBL/GenBank/DDBJ whole genome shotgun (WGS) entry which is preliminary data.</text>
</comment>
<dbReference type="PANTHER" id="PTHR42978:SF3">
    <property type="entry name" value="BLR3078 PROTEIN"/>
    <property type="match status" value="1"/>
</dbReference>
<dbReference type="OrthoDB" id="9773738at2"/>
<evidence type="ECO:0000256" key="4">
    <source>
        <dbReference type="ARBA" id="ARBA00022833"/>
    </source>
</evidence>
<evidence type="ECO:0000256" key="2">
    <source>
        <dbReference type="ARBA" id="ARBA00022723"/>
    </source>
</evidence>
<protein>
    <submittedName>
        <fullName evidence="6">AiiA_1 protein</fullName>
        <ecNumber evidence="6">3.1.1.81</ecNumber>
    </submittedName>
</protein>
<comment type="similarity">
    <text evidence="1">Belongs to the metallo-beta-lactamase superfamily.</text>
</comment>
<dbReference type="Gene3D" id="3.60.15.10">
    <property type="entry name" value="Ribonuclease Z/Hydroxyacylglutathione hydrolase-like"/>
    <property type="match status" value="1"/>
</dbReference>
<dbReference type="InterPro" id="IPR001279">
    <property type="entry name" value="Metallo-B-lactamas"/>
</dbReference>
<feature type="domain" description="Metallo-beta-lactamase" evidence="5">
    <location>
        <begin position="33"/>
        <end position="248"/>
    </location>
</feature>
<name>A0A0D1CN86_9RHOB</name>
<dbReference type="RefSeq" id="WP_043918796.1">
    <property type="nucleotide sequence ID" value="NZ_FZPF01000006.1"/>
</dbReference>
<dbReference type="CDD" id="cd07729">
    <property type="entry name" value="AHL_lactonase_MBL-fold"/>
    <property type="match status" value="1"/>
</dbReference>
<accession>A0A0D1CN86</accession>
<dbReference type="AlphaFoldDB" id="A0A0D1CN86"/>
<keyword evidence="4" id="KW-0862">Zinc</keyword>
<dbReference type="SMART" id="SM00849">
    <property type="entry name" value="Lactamase_B"/>
    <property type="match status" value="1"/>
</dbReference>
<sequence length="283" mass="31556">MALEIKVLDYGDIELESSFLVLGRECGRTRRVPVYGFLILGGEYPVVVDTGYRDNAIMESLGMRGLQFHENMIERQLANHGVKPGDVRYVLHTHLHIDHAGKDDHFPMNTTVVINRRELEYSVSGLMHPQYPKPDIIHLVERLHTPGALRLEDLEITGPVELMPGLYLEMAGAHTEGSMNVHVDTAEGRATLCGDVIYDFHDQIIQPDRSFGPEEYQVTGNHGGSKRAEKGAIRKLMYSDARFLLPVHDKGAKIENGKVVGRLGMSVPGPTVESVPARNWFPA</sequence>